<name>A0A556ANK4_9BURK</name>
<dbReference type="Proteomes" id="UP000318405">
    <property type="component" value="Unassembled WGS sequence"/>
</dbReference>
<dbReference type="OrthoDB" id="9762009at2"/>
<evidence type="ECO:0000256" key="3">
    <source>
        <dbReference type="ARBA" id="ARBA00022692"/>
    </source>
</evidence>
<dbReference type="PROSITE" id="PS50035">
    <property type="entry name" value="PLD"/>
    <property type="match status" value="2"/>
</dbReference>
<comment type="caution">
    <text evidence="8">The sequence shown here is derived from an EMBL/GenBank/DDBJ whole genome shotgun (WGS) entry which is preliminary data.</text>
</comment>
<dbReference type="AlphaFoldDB" id="A0A556ANK4"/>
<protein>
    <submittedName>
        <fullName evidence="8">Cardiolipin synthase</fullName>
    </submittedName>
</protein>
<dbReference type="EMBL" id="VLTJ01000024">
    <property type="protein sequence ID" value="TSH94462.1"/>
    <property type="molecule type" value="Genomic_DNA"/>
</dbReference>
<evidence type="ECO:0000313" key="9">
    <source>
        <dbReference type="Proteomes" id="UP000318405"/>
    </source>
</evidence>
<evidence type="ECO:0000256" key="4">
    <source>
        <dbReference type="ARBA" id="ARBA00022989"/>
    </source>
</evidence>
<dbReference type="InterPro" id="IPR027379">
    <property type="entry name" value="CLS_N"/>
</dbReference>
<keyword evidence="3 6" id="KW-0812">Transmembrane</keyword>
<comment type="subcellular location">
    <subcellularLocation>
        <location evidence="1">Cell membrane</location>
        <topology evidence="1">Multi-pass membrane protein</topology>
    </subcellularLocation>
</comment>
<dbReference type="RefSeq" id="WP_143948523.1">
    <property type="nucleotide sequence ID" value="NZ_BAABMB010000001.1"/>
</dbReference>
<dbReference type="SUPFAM" id="SSF56024">
    <property type="entry name" value="Phospholipase D/nuclease"/>
    <property type="match status" value="2"/>
</dbReference>
<reference evidence="8 9" key="1">
    <citation type="submission" date="2019-07" db="EMBL/GenBank/DDBJ databases">
        <title>Qingshengfaniella alkalisoli gen. nov., sp. nov., isolated from saline soil.</title>
        <authorList>
            <person name="Xu L."/>
            <person name="Huang X.-X."/>
            <person name="Sun J.-Q."/>
        </authorList>
    </citation>
    <scope>NUCLEOTIDE SEQUENCE [LARGE SCALE GENOMIC DNA]</scope>
    <source>
        <strain evidence="8 9">DSM 27279</strain>
    </source>
</reference>
<organism evidence="8 9">
    <name type="scientific">Verticiella sediminum</name>
    <dbReference type="NCBI Taxonomy" id="1247510"/>
    <lineage>
        <taxon>Bacteria</taxon>
        <taxon>Pseudomonadati</taxon>
        <taxon>Pseudomonadota</taxon>
        <taxon>Betaproteobacteria</taxon>
        <taxon>Burkholderiales</taxon>
        <taxon>Alcaligenaceae</taxon>
        <taxon>Verticiella</taxon>
    </lineage>
</organism>
<dbReference type="GO" id="GO:0008808">
    <property type="term" value="F:cardiolipin synthase activity"/>
    <property type="evidence" value="ECO:0007669"/>
    <property type="project" value="TreeGrafter"/>
</dbReference>
<feature type="transmembrane region" description="Helical" evidence="6">
    <location>
        <begin position="12"/>
        <end position="33"/>
    </location>
</feature>
<keyword evidence="5 6" id="KW-0472">Membrane</keyword>
<keyword evidence="9" id="KW-1185">Reference proteome</keyword>
<proteinExistence type="predicted"/>
<dbReference type="Pfam" id="PF13396">
    <property type="entry name" value="PLDc_N"/>
    <property type="match status" value="1"/>
</dbReference>
<sequence>MQSLSEFVAEYWPHVVLVITTLGSIGAAIHAAMTKQDVRAAIGWVALVLFSPVAGVVFYLVAGVNRVRYSKVGQLRALSDPLMHHRPVVSDVDVAVTSSPRLLPMKVLGDRVSQFALTAGNVVQPLDGGDEAYPAMLEALRSATRCIALGSYIFDNDRVGREFADALIEARSRGVEVRVLIDSIGAKYSRPSITWRLNRGRIRTALFMSNKLGLRLPYANLRSHRKICIVDGHIAFTGGMNIRAGFASAPDGPKPARDVHFRLEGPVVAQLMTVFAHDWEFTTHESLRNETWFPPGAAAFVADGLPVRAVASGPDRNLGISHDMIVGALSMAQERVCIQSPYFLPDQAQISALTIAAQRGVRVDVVIPGTNNLRLVDYAMTAQLDQLVAKGVRVWRATGPFDHSKLMAVDGMWSYVGSSNLDPRSMRLNFELDIEVFGRRLAQWIVEHIEVKIAGARPETLQTLAARPFLVRLRNRLIWLVSPYL</sequence>
<dbReference type="CDD" id="cd09163">
    <property type="entry name" value="PLDc_CLS_unchar2_2"/>
    <property type="match status" value="1"/>
</dbReference>
<keyword evidence="2" id="KW-1003">Cell membrane</keyword>
<dbReference type="PANTHER" id="PTHR21248:SF22">
    <property type="entry name" value="PHOSPHOLIPASE D"/>
    <property type="match status" value="1"/>
</dbReference>
<feature type="domain" description="PLD phosphodiesterase" evidence="7">
    <location>
        <begin position="398"/>
        <end position="425"/>
    </location>
</feature>
<dbReference type="CDD" id="cd09157">
    <property type="entry name" value="PLDc_CLS_unchar2_1"/>
    <property type="match status" value="1"/>
</dbReference>
<feature type="domain" description="PLD phosphodiesterase" evidence="7">
    <location>
        <begin position="219"/>
        <end position="246"/>
    </location>
</feature>
<evidence type="ECO:0000256" key="5">
    <source>
        <dbReference type="ARBA" id="ARBA00023136"/>
    </source>
</evidence>
<dbReference type="SMART" id="SM00155">
    <property type="entry name" value="PLDc"/>
    <property type="match status" value="2"/>
</dbReference>
<dbReference type="Pfam" id="PF13091">
    <property type="entry name" value="PLDc_2"/>
    <property type="match status" value="2"/>
</dbReference>
<evidence type="ECO:0000256" key="2">
    <source>
        <dbReference type="ARBA" id="ARBA00022475"/>
    </source>
</evidence>
<accession>A0A556ANK4</accession>
<dbReference type="GO" id="GO:0032049">
    <property type="term" value="P:cardiolipin biosynthetic process"/>
    <property type="evidence" value="ECO:0007669"/>
    <property type="project" value="UniProtKB-ARBA"/>
</dbReference>
<dbReference type="InterPro" id="IPR001736">
    <property type="entry name" value="PLipase_D/transphosphatidylase"/>
</dbReference>
<dbReference type="PANTHER" id="PTHR21248">
    <property type="entry name" value="CARDIOLIPIN SYNTHASE"/>
    <property type="match status" value="1"/>
</dbReference>
<evidence type="ECO:0000256" key="1">
    <source>
        <dbReference type="ARBA" id="ARBA00004651"/>
    </source>
</evidence>
<feature type="transmembrane region" description="Helical" evidence="6">
    <location>
        <begin position="40"/>
        <end position="62"/>
    </location>
</feature>
<keyword evidence="4 6" id="KW-1133">Transmembrane helix</keyword>
<evidence type="ECO:0000259" key="7">
    <source>
        <dbReference type="PROSITE" id="PS50035"/>
    </source>
</evidence>
<evidence type="ECO:0000256" key="6">
    <source>
        <dbReference type="SAM" id="Phobius"/>
    </source>
</evidence>
<gene>
    <name evidence="8" type="ORF">FOZ76_12100</name>
</gene>
<dbReference type="GO" id="GO:0005886">
    <property type="term" value="C:plasma membrane"/>
    <property type="evidence" value="ECO:0007669"/>
    <property type="project" value="UniProtKB-SubCell"/>
</dbReference>
<evidence type="ECO:0000313" key="8">
    <source>
        <dbReference type="EMBL" id="TSH94462.1"/>
    </source>
</evidence>
<dbReference type="Gene3D" id="3.30.870.10">
    <property type="entry name" value="Endonuclease Chain A"/>
    <property type="match status" value="2"/>
</dbReference>
<dbReference type="InterPro" id="IPR025202">
    <property type="entry name" value="PLD-like_dom"/>
</dbReference>